<evidence type="ECO:0000313" key="1">
    <source>
        <dbReference type="EMBL" id="TDP12776.1"/>
    </source>
</evidence>
<dbReference type="RefSeq" id="WP_133601716.1">
    <property type="nucleotide sequence ID" value="NZ_JAUFPJ010000005.1"/>
</dbReference>
<dbReference type="Gene3D" id="3.40.710.10">
    <property type="entry name" value="DD-peptidase/beta-lactamase superfamily"/>
    <property type="match status" value="1"/>
</dbReference>
<dbReference type="EMBL" id="SNXE01000001">
    <property type="protein sequence ID" value="TDP12776.1"/>
    <property type="molecule type" value="Genomic_DNA"/>
</dbReference>
<keyword evidence="2" id="KW-1185">Reference proteome</keyword>
<comment type="caution">
    <text evidence="1">The sequence shown here is derived from an EMBL/GenBank/DDBJ whole genome shotgun (WGS) entry which is preliminary data.</text>
</comment>
<dbReference type="InterPro" id="IPR012338">
    <property type="entry name" value="Beta-lactam/transpept-like"/>
</dbReference>
<proteinExistence type="predicted"/>
<organism evidence="1 2">
    <name type="scientific">Roseateles asaccharophilus</name>
    <dbReference type="NCBI Taxonomy" id="582607"/>
    <lineage>
        <taxon>Bacteria</taxon>
        <taxon>Pseudomonadati</taxon>
        <taxon>Pseudomonadota</taxon>
        <taxon>Betaproteobacteria</taxon>
        <taxon>Burkholderiales</taxon>
        <taxon>Sphaerotilaceae</taxon>
        <taxon>Roseateles</taxon>
    </lineage>
</organism>
<sequence>MNDPALAEALRRAVLAQDFMATPDGLRVGAPLEAFPSLDLAVAAFPEGGRPFWANVLFSREHPEGVVAEIGPEAGTVRNIDFRADVQNAQGDSIAWLPGADWSRLDFAPLAGPQHGGAPRFVAPYPASLLKLMVLVGVARLIDQGRASWTEDLEDQGSSRRVADWAFDMVAISCNRATSALVVLLHARGAIRRDAASGQELHNALHQLFQDLGLPTLRLAGTRPEGGWGNAAGAGVGRIQMTAWDSLRLLWLIDPAAPPAPWLGPEHAPLLSPLSRSWVLHTLEQQALHEILSSGLLAGLPGHVEGLPARLPGRWLKPEDGSAQAGERAFPGDLRARVQQGSLLFAHKTGTTENYASDAGIVRGVAPGARRHYLIALTSNLGRRYAPDPRAASTWRLPALGRAVDDYLRSRLGE</sequence>
<protein>
    <recommendedName>
        <fullName evidence="3">Beta-lactamase family protein</fullName>
    </recommendedName>
</protein>
<dbReference type="SUPFAM" id="SSF56601">
    <property type="entry name" value="beta-lactamase/transpeptidase-like"/>
    <property type="match status" value="1"/>
</dbReference>
<evidence type="ECO:0000313" key="2">
    <source>
        <dbReference type="Proteomes" id="UP000295357"/>
    </source>
</evidence>
<dbReference type="AlphaFoldDB" id="A0A4R6NAM1"/>
<name>A0A4R6NAM1_9BURK</name>
<gene>
    <name evidence="1" type="ORF">DFR39_101249</name>
</gene>
<evidence type="ECO:0008006" key="3">
    <source>
        <dbReference type="Google" id="ProtNLM"/>
    </source>
</evidence>
<dbReference type="OrthoDB" id="5494045at2"/>
<reference evidence="1 2" key="1">
    <citation type="submission" date="2019-03" db="EMBL/GenBank/DDBJ databases">
        <title>Genomic Encyclopedia of Type Strains, Phase IV (KMG-IV): sequencing the most valuable type-strain genomes for metagenomic binning, comparative biology and taxonomic classification.</title>
        <authorList>
            <person name="Goeker M."/>
        </authorList>
    </citation>
    <scope>NUCLEOTIDE SEQUENCE [LARGE SCALE GENOMIC DNA]</scope>
    <source>
        <strain evidence="1 2">DSM 25082</strain>
    </source>
</reference>
<accession>A0A4R6NAM1</accession>
<dbReference type="Proteomes" id="UP000295357">
    <property type="component" value="Unassembled WGS sequence"/>
</dbReference>